<evidence type="ECO:0000256" key="5">
    <source>
        <dbReference type="ARBA" id="ARBA00022692"/>
    </source>
</evidence>
<keyword evidence="7 9" id="KW-0472">Membrane</keyword>
<dbReference type="InterPro" id="IPR000425">
    <property type="entry name" value="MIP"/>
</dbReference>
<dbReference type="Pfam" id="PF00230">
    <property type="entry name" value="MIP"/>
    <property type="match status" value="2"/>
</dbReference>
<evidence type="ECO:0000256" key="3">
    <source>
        <dbReference type="ARBA" id="ARBA00022448"/>
    </source>
</evidence>
<feature type="transmembrane region" description="Helical" evidence="9">
    <location>
        <begin position="206"/>
        <end position="225"/>
    </location>
</feature>
<dbReference type="SUPFAM" id="SSF81338">
    <property type="entry name" value="Aquaporin-like"/>
    <property type="match status" value="2"/>
</dbReference>
<evidence type="ECO:0000256" key="6">
    <source>
        <dbReference type="ARBA" id="ARBA00022989"/>
    </source>
</evidence>
<evidence type="ECO:0000256" key="1">
    <source>
        <dbReference type="ARBA" id="ARBA00004651"/>
    </source>
</evidence>
<keyword evidence="5 8" id="KW-0812">Transmembrane</keyword>
<comment type="caution">
    <text evidence="10">The sequence shown here is derived from an EMBL/GenBank/DDBJ whole genome shotgun (WGS) entry which is preliminary data.</text>
</comment>
<name>A0AAN8XR74_POLSC</name>
<feature type="transmembrane region" description="Helical" evidence="9">
    <location>
        <begin position="174"/>
        <end position="194"/>
    </location>
</feature>
<dbReference type="PRINTS" id="PR00783">
    <property type="entry name" value="MINTRINSICP"/>
</dbReference>
<dbReference type="PANTHER" id="PTHR19139:SF199">
    <property type="entry name" value="MIP17260P"/>
    <property type="match status" value="1"/>
</dbReference>
<dbReference type="InterPro" id="IPR034294">
    <property type="entry name" value="Aquaporin_transptr"/>
</dbReference>
<feature type="transmembrane region" description="Helical" evidence="9">
    <location>
        <begin position="393"/>
        <end position="411"/>
    </location>
</feature>
<feature type="transmembrane region" description="Helical" evidence="9">
    <location>
        <begin position="308"/>
        <end position="329"/>
    </location>
</feature>
<evidence type="ECO:0000256" key="2">
    <source>
        <dbReference type="ARBA" id="ARBA00006175"/>
    </source>
</evidence>
<accession>A0AAN8XR74</accession>
<dbReference type="Gene3D" id="1.20.1080.10">
    <property type="entry name" value="Glycerol uptake facilitator protein"/>
    <property type="match status" value="2"/>
</dbReference>
<dbReference type="EMBL" id="JAWJWE010000001">
    <property type="protein sequence ID" value="KAK6645430.1"/>
    <property type="molecule type" value="Genomic_DNA"/>
</dbReference>
<gene>
    <name evidence="10" type="ORF">RUM43_001707</name>
</gene>
<feature type="transmembrane region" description="Helical" evidence="9">
    <location>
        <begin position="231"/>
        <end position="249"/>
    </location>
</feature>
<protein>
    <submittedName>
        <fullName evidence="10">Uncharacterized protein</fullName>
    </submittedName>
</protein>
<dbReference type="InterPro" id="IPR023271">
    <property type="entry name" value="Aquaporin-like"/>
</dbReference>
<evidence type="ECO:0000313" key="11">
    <source>
        <dbReference type="Proteomes" id="UP001372834"/>
    </source>
</evidence>
<evidence type="ECO:0000313" key="10">
    <source>
        <dbReference type="EMBL" id="KAK6645430.1"/>
    </source>
</evidence>
<sequence>MTGAMKFQIAIHVSGGHVNPSLTVAAMVCRKVSIPMGFVYIVAQFLGGIIGYGLVISVNPSHGTNLIQENGACVVSPSSRITIVQAFFTEFFASSVFVLLFCSQIDPRNESLASVAMKIGLTVFPLAYAAGAYSGVSLNPARAFGPAVWNNSWESHWAENEDERFSRYRDGGMLIYWVAPFSAALIWSAFYFYVFLRLHEKMKEKLIGTAILVFLGCLGVGKGLGQKSDETGVVLSFAMAVFVAIQREFPGANSKLFGFTLWPEYMCREEQSLTYLSLYKCPVTCHNSGGHVNPAVTILSLFFKKLDIAMAAVYIVGQILGGIIGFGFLKAITPADKLHANGFEQHGLCSTVPNPDISVVQALLSEFLLTSILLLVVCSAWDPRNAHHDSMSVKFGFSIYSLAYAGGAYSGCSMNPARSFAPAIWNQTWTHHWIYWVGPIFSGIFCGFVYTIFFCPKAPVHFPSSQKLNSPKDELEMNTS</sequence>
<feature type="transmembrane region" description="Helical" evidence="9">
    <location>
        <begin position="37"/>
        <end position="56"/>
    </location>
</feature>
<dbReference type="PANTHER" id="PTHR19139">
    <property type="entry name" value="AQUAPORIN TRANSPORTER"/>
    <property type="match status" value="1"/>
</dbReference>
<feature type="transmembrane region" description="Helical" evidence="9">
    <location>
        <begin position="83"/>
        <end position="103"/>
    </location>
</feature>
<reference evidence="10 11" key="1">
    <citation type="submission" date="2023-10" db="EMBL/GenBank/DDBJ databases">
        <title>Genomes of two closely related lineages of the louse Polyplax serrata with different host specificities.</title>
        <authorList>
            <person name="Martinu J."/>
            <person name="Tarabai H."/>
            <person name="Stefka J."/>
            <person name="Hypsa V."/>
        </authorList>
    </citation>
    <scope>NUCLEOTIDE SEQUENCE [LARGE SCALE GENOMIC DNA]</scope>
    <source>
        <strain evidence="10">HR10_N</strain>
    </source>
</reference>
<proteinExistence type="inferred from homology"/>
<dbReference type="AlphaFoldDB" id="A0AAN8XR74"/>
<comment type="similarity">
    <text evidence="2 8">Belongs to the MIP/aquaporin (TC 1.A.8) family.</text>
</comment>
<keyword evidence="3 8" id="KW-0813">Transport</keyword>
<keyword evidence="6 9" id="KW-1133">Transmembrane helix</keyword>
<evidence type="ECO:0000256" key="4">
    <source>
        <dbReference type="ARBA" id="ARBA00022475"/>
    </source>
</evidence>
<dbReference type="GO" id="GO:0005886">
    <property type="term" value="C:plasma membrane"/>
    <property type="evidence" value="ECO:0007669"/>
    <property type="project" value="UniProtKB-SubCell"/>
</dbReference>
<keyword evidence="4" id="KW-1003">Cell membrane</keyword>
<dbReference type="InterPro" id="IPR022357">
    <property type="entry name" value="MIP_CS"/>
</dbReference>
<evidence type="ECO:0000256" key="7">
    <source>
        <dbReference type="ARBA" id="ARBA00023136"/>
    </source>
</evidence>
<dbReference type="GO" id="GO:0015267">
    <property type="term" value="F:channel activity"/>
    <property type="evidence" value="ECO:0007669"/>
    <property type="project" value="InterPro"/>
</dbReference>
<comment type="subcellular location">
    <subcellularLocation>
        <location evidence="1">Cell membrane</location>
        <topology evidence="1">Multi-pass membrane protein</topology>
    </subcellularLocation>
</comment>
<feature type="transmembrane region" description="Helical" evidence="9">
    <location>
        <begin position="433"/>
        <end position="455"/>
    </location>
</feature>
<dbReference type="Proteomes" id="UP001372834">
    <property type="component" value="Unassembled WGS sequence"/>
</dbReference>
<evidence type="ECO:0000256" key="8">
    <source>
        <dbReference type="RuleBase" id="RU000477"/>
    </source>
</evidence>
<organism evidence="10 11">
    <name type="scientific">Polyplax serrata</name>
    <name type="common">Common mouse louse</name>
    <dbReference type="NCBI Taxonomy" id="468196"/>
    <lineage>
        <taxon>Eukaryota</taxon>
        <taxon>Metazoa</taxon>
        <taxon>Ecdysozoa</taxon>
        <taxon>Arthropoda</taxon>
        <taxon>Hexapoda</taxon>
        <taxon>Insecta</taxon>
        <taxon>Pterygota</taxon>
        <taxon>Neoptera</taxon>
        <taxon>Paraneoptera</taxon>
        <taxon>Psocodea</taxon>
        <taxon>Troctomorpha</taxon>
        <taxon>Phthiraptera</taxon>
        <taxon>Anoplura</taxon>
        <taxon>Polyplacidae</taxon>
        <taxon>Polyplax</taxon>
    </lineage>
</organism>
<evidence type="ECO:0000256" key="9">
    <source>
        <dbReference type="SAM" id="Phobius"/>
    </source>
</evidence>
<dbReference type="PROSITE" id="PS00221">
    <property type="entry name" value="MIP"/>
    <property type="match status" value="1"/>
</dbReference>